<dbReference type="Proteomes" id="UP000037069">
    <property type="component" value="Unassembled WGS sequence"/>
</dbReference>
<dbReference type="AlphaFoldDB" id="A0A0L0BVS3"/>
<reference evidence="2 3" key="1">
    <citation type="journal article" date="2015" name="Nat. Commun.">
        <title>Lucilia cuprina genome unlocks parasitic fly biology to underpin future interventions.</title>
        <authorList>
            <person name="Anstead C.A."/>
            <person name="Korhonen P.K."/>
            <person name="Young N.D."/>
            <person name="Hall R.S."/>
            <person name="Jex A.R."/>
            <person name="Murali S.C."/>
            <person name="Hughes D.S."/>
            <person name="Lee S.F."/>
            <person name="Perry T."/>
            <person name="Stroehlein A.J."/>
            <person name="Ansell B.R."/>
            <person name="Breugelmans B."/>
            <person name="Hofmann A."/>
            <person name="Qu J."/>
            <person name="Dugan S."/>
            <person name="Lee S.L."/>
            <person name="Chao H."/>
            <person name="Dinh H."/>
            <person name="Han Y."/>
            <person name="Doddapaneni H.V."/>
            <person name="Worley K.C."/>
            <person name="Muzny D.M."/>
            <person name="Ioannidis P."/>
            <person name="Waterhouse R.M."/>
            <person name="Zdobnov E.M."/>
            <person name="James P.J."/>
            <person name="Bagnall N.H."/>
            <person name="Kotze A.C."/>
            <person name="Gibbs R.A."/>
            <person name="Richards S."/>
            <person name="Batterham P."/>
            <person name="Gasser R.B."/>
        </authorList>
    </citation>
    <scope>NUCLEOTIDE SEQUENCE [LARGE SCALE GENOMIC DNA]</scope>
    <source>
        <strain evidence="2 3">LS</strain>
        <tissue evidence="2">Full body</tissue>
    </source>
</reference>
<organism evidence="2 3">
    <name type="scientific">Lucilia cuprina</name>
    <name type="common">Green bottle fly</name>
    <name type="synonym">Australian sheep blowfly</name>
    <dbReference type="NCBI Taxonomy" id="7375"/>
    <lineage>
        <taxon>Eukaryota</taxon>
        <taxon>Metazoa</taxon>
        <taxon>Ecdysozoa</taxon>
        <taxon>Arthropoda</taxon>
        <taxon>Hexapoda</taxon>
        <taxon>Insecta</taxon>
        <taxon>Pterygota</taxon>
        <taxon>Neoptera</taxon>
        <taxon>Endopterygota</taxon>
        <taxon>Diptera</taxon>
        <taxon>Brachycera</taxon>
        <taxon>Muscomorpha</taxon>
        <taxon>Oestroidea</taxon>
        <taxon>Calliphoridae</taxon>
        <taxon>Luciliinae</taxon>
        <taxon>Lucilia</taxon>
    </lineage>
</organism>
<protein>
    <submittedName>
        <fullName evidence="2">Uncharacterized protein</fullName>
    </submittedName>
</protein>
<feature type="compositionally biased region" description="Basic and acidic residues" evidence="1">
    <location>
        <begin position="86"/>
        <end position="113"/>
    </location>
</feature>
<feature type="region of interest" description="Disordered" evidence="1">
    <location>
        <begin position="78"/>
        <end position="126"/>
    </location>
</feature>
<name>A0A0L0BVS3_LUCCU</name>
<feature type="non-terminal residue" evidence="2">
    <location>
        <position position="1"/>
    </location>
</feature>
<keyword evidence="3" id="KW-1185">Reference proteome</keyword>
<gene>
    <name evidence="2" type="ORF">FF38_01633</name>
</gene>
<evidence type="ECO:0000313" key="2">
    <source>
        <dbReference type="EMBL" id="KNC23339.1"/>
    </source>
</evidence>
<accession>A0A0L0BVS3</accession>
<evidence type="ECO:0000256" key="1">
    <source>
        <dbReference type="SAM" id="MobiDB-lite"/>
    </source>
</evidence>
<evidence type="ECO:0000313" key="3">
    <source>
        <dbReference type="Proteomes" id="UP000037069"/>
    </source>
</evidence>
<sequence>HARFVAHEAEPEGLHDRQDEVECAHAGPPGEEVGCAVDERGAGARGAAVGVGVVARRGEVAVEVAGVGRVVGDLGEAQGGRVQARAGRDTDGGERADGDLLDAGRRDELDRAAEPSGAGDDAGLGKVGEDVAGAVGEHGVDRGCGAGGDVLRGAQAVPFAGGEGHVLRVLHEDRSRGAALADDERQSHVGLRGGVARAACCGGDHEGLDGEPLAAGLRREHDGLLGALVGDEVLGEAVQRLPVLSEVQAERPLGDARDGLDAAADVTDDLGGRGRRESGRRDRGFVTFRSDGDGAGGEECGVGDFGHGLLLGCGVADLLDGDDPREVSAHLTLGGVAPGEVGGVVEDADDGARDRVDLLFGLALGEAEVPQVGAGGSAADAFVVDARGAAAALLGALQHGCRRARVVGDVEADGVATGLVEVGGDLARHVDGPFRRPHGGRAVRALAVLNPLVAVALALLGRPALPDLHGDAEDGERDRVVEAVHVGALDRARCGEGVGGIEEEAVLAKPDRDDDGPG</sequence>
<feature type="non-terminal residue" evidence="2">
    <location>
        <position position="518"/>
    </location>
</feature>
<comment type="caution">
    <text evidence="2">The sequence shown here is derived from an EMBL/GenBank/DDBJ whole genome shotgun (WGS) entry which is preliminary data.</text>
</comment>
<proteinExistence type="predicted"/>
<dbReference type="EMBL" id="JRES01001364">
    <property type="protein sequence ID" value="KNC23339.1"/>
    <property type="molecule type" value="Genomic_DNA"/>
</dbReference>